<accession>A0A9W7AN78</accession>
<dbReference type="EMBL" id="BRXW01000664">
    <property type="protein sequence ID" value="GMH72990.1"/>
    <property type="molecule type" value="Genomic_DNA"/>
</dbReference>
<keyword evidence="2" id="KW-1185">Reference proteome</keyword>
<dbReference type="Proteomes" id="UP001165122">
    <property type="component" value="Unassembled WGS sequence"/>
</dbReference>
<organism evidence="1 2">
    <name type="scientific">Triparma laevis f. longispina</name>
    <dbReference type="NCBI Taxonomy" id="1714387"/>
    <lineage>
        <taxon>Eukaryota</taxon>
        <taxon>Sar</taxon>
        <taxon>Stramenopiles</taxon>
        <taxon>Ochrophyta</taxon>
        <taxon>Bolidophyceae</taxon>
        <taxon>Parmales</taxon>
        <taxon>Triparmaceae</taxon>
        <taxon>Triparma</taxon>
    </lineage>
</organism>
<proteinExistence type="predicted"/>
<evidence type="ECO:0000313" key="2">
    <source>
        <dbReference type="Proteomes" id="UP001165122"/>
    </source>
</evidence>
<evidence type="ECO:0000313" key="1">
    <source>
        <dbReference type="EMBL" id="GMH72990.1"/>
    </source>
</evidence>
<reference evidence="2" key="1">
    <citation type="journal article" date="2023" name="Commun. Biol.">
        <title>Genome analysis of Parmales, the sister group of diatoms, reveals the evolutionary specialization of diatoms from phago-mixotrophs to photoautotrophs.</title>
        <authorList>
            <person name="Ban H."/>
            <person name="Sato S."/>
            <person name="Yoshikawa S."/>
            <person name="Yamada K."/>
            <person name="Nakamura Y."/>
            <person name="Ichinomiya M."/>
            <person name="Sato N."/>
            <person name="Blanc-Mathieu R."/>
            <person name="Endo H."/>
            <person name="Kuwata A."/>
            <person name="Ogata H."/>
        </authorList>
    </citation>
    <scope>NUCLEOTIDE SEQUENCE [LARGE SCALE GENOMIC DNA]</scope>
    <source>
        <strain evidence="2">NIES 3700</strain>
    </source>
</reference>
<dbReference type="InterPro" id="IPR013320">
    <property type="entry name" value="ConA-like_dom_sf"/>
</dbReference>
<dbReference type="Gene3D" id="2.60.120.200">
    <property type="match status" value="1"/>
</dbReference>
<comment type="caution">
    <text evidence="1">The sequence shown here is derived from an EMBL/GenBank/DDBJ whole genome shotgun (WGS) entry which is preliminary data.</text>
</comment>
<protein>
    <submittedName>
        <fullName evidence="1">Uncharacterized protein</fullName>
    </submittedName>
</protein>
<sequence length="275" mass="30946">MPIILPEDVWNCVITFIPSPKTLSSLLSVSKHTAHCVVRHYDTSPYVWATHSFDFRTTSTNNNTNKVADSKNPERLFAHLKNTAVRSKEGLVLKGGKKEAESSFAEVDSFMLGGTFSIEVYLKYNSTKSGGGRIFDFRNSSSGGSDELSLFNSNNTGVVPRIRWNIMRDDDETFVCGDETRFEDGTWTHVVLTSQNEEQKIYKDGALRETSEDGFEPNPCIRDKHIIGGYKFASGRGGGYMKGVIATFRTWQGKALNEVEVDSLYKRRNEKDSFY</sequence>
<dbReference type="Pfam" id="PF13385">
    <property type="entry name" value="Laminin_G_3"/>
    <property type="match status" value="1"/>
</dbReference>
<dbReference type="OrthoDB" id="10329453at2759"/>
<dbReference type="SUPFAM" id="SSF49899">
    <property type="entry name" value="Concanavalin A-like lectins/glucanases"/>
    <property type="match status" value="1"/>
</dbReference>
<name>A0A9W7AN78_9STRA</name>
<dbReference type="AlphaFoldDB" id="A0A9W7AN78"/>
<gene>
    <name evidence="1" type="ORF">TrLO_g14112</name>
</gene>